<sequence>MGDPRARPSAVAAGELRPPEPPLDPLEFLSRSWSASGRAFAPPPPTPPPAALVSPIAEDAACELEDCGVAAASGSSFSFASAATSQLIMERILAQSEVAPLTSGRLSHSSGPLNGGGSLSDSPPVSPEIDDAKYCRAVSTPKPQAYRPGNKTVGRWLKDRKEKKKEETRAHNAQVHAAVSVAAVAAAVAAVAAATAAASGSGKDDRAARTDMAVASAATLVAAQCVEAAESMGAEREHLEAVVGSAVNVRTPGDIVTVTAAAATALRGAATLKARALKEVWNIAAVIPVEKGAVGGGGHHQKHGAPPKLQQHRKLESNGSSISDDVSLEEENNFLGICSQELLARGTELLKRTRKGALHWKVVSVYINRMGLVMLKMKSRHVAGTITKKKKSVVIDVCRDVPAWPGRHLLEDGEHRRYFGLRTAEHRVIEFECTSQREYEMWTKGVARLLTIAGDRKRLA</sequence>
<dbReference type="InterPro" id="IPR040269">
    <property type="entry name" value="VAB"/>
</dbReference>
<dbReference type="Gramene" id="TKV92389">
    <property type="protein sequence ID" value="TKV92389"/>
    <property type="gene ID" value="SEVIR_9G160300v2"/>
</dbReference>
<dbReference type="GO" id="GO:0009734">
    <property type="term" value="P:auxin-activated signaling pathway"/>
    <property type="evidence" value="ECO:0007669"/>
    <property type="project" value="TreeGrafter"/>
</dbReference>
<protein>
    <recommendedName>
        <fullName evidence="6">PH domain-containing protein</fullName>
    </recommendedName>
</protein>
<evidence type="ECO:0000256" key="1">
    <source>
        <dbReference type="SAM" id="MobiDB-lite"/>
    </source>
</evidence>
<dbReference type="Pfam" id="PF08458">
    <property type="entry name" value="PH_2"/>
    <property type="match status" value="1"/>
</dbReference>
<dbReference type="Proteomes" id="UP000298652">
    <property type="component" value="Chromosome 9"/>
</dbReference>
<accession>A0A4U6SUC8</accession>
<dbReference type="InterPro" id="IPR013666">
    <property type="entry name" value="PH_pln"/>
</dbReference>
<evidence type="ECO:0000313" key="5">
    <source>
        <dbReference type="Proteomes" id="UP000298652"/>
    </source>
</evidence>
<keyword evidence="5" id="KW-1185">Reference proteome</keyword>
<dbReference type="PANTHER" id="PTHR31351:SF4">
    <property type="entry name" value="AUXIN CANALIZATION PROTEIN (DUF828)"/>
    <property type="match status" value="1"/>
</dbReference>
<feature type="domain" description="Pleckstrin-like plant" evidence="3">
    <location>
        <begin position="348"/>
        <end position="452"/>
    </location>
</feature>
<dbReference type="GO" id="GO:0010087">
    <property type="term" value="P:phloem or xylem histogenesis"/>
    <property type="evidence" value="ECO:0007669"/>
    <property type="project" value="TreeGrafter"/>
</dbReference>
<feature type="region of interest" description="Disordered" evidence="1">
    <location>
        <begin position="103"/>
        <end position="126"/>
    </location>
</feature>
<evidence type="ECO:0000259" key="3">
    <source>
        <dbReference type="Pfam" id="PF08458"/>
    </source>
</evidence>
<dbReference type="InterPro" id="IPR008546">
    <property type="entry name" value="VAN3-bd-like_auxin_canal"/>
</dbReference>
<gene>
    <name evidence="4" type="ORF">SEVIR_9G160300v2</name>
</gene>
<dbReference type="EMBL" id="CM016560">
    <property type="protein sequence ID" value="TKV92389.1"/>
    <property type="molecule type" value="Genomic_DNA"/>
</dbReference>
<dbReference type="AlphaFoldDB" id="A0A4U6SUC8"/>
<proteinExistence type="predicted"/>
<dbReference type="Pfam" id="PF05703">
    <property type="entry name" value="Auxin_canalis"/>
    <property type="match status" value="1"/>
</dbReference>
<feature type="region of interest" description="Disordered" evidence="1">
    <location>
        <begin position="294"/>
        <end position="322"/>
    </location>
</feature>
<feature type="region of interest" description="Disordered" evidence="1">
    <location>
        <begin position="1"/>
        <end position="28"/>
    </location>
</feature>
<feature type="domain" description="VAN3-binding protein-like auxin canalisation" evidence="2">
    <location>
        <begin position="19"/>
        <end position="292"/>
    </location>
</feature>
<name>A0A4U6SUC8_SETVI</name>
<evidence type="ECO:0008006" key="6">
    <source>
        <dbReference type="Google" id="ProtNLM"/>
    </source>
</evidence>
<evidence type="ECO:0000313" key="4">
    <source>
        <dbReference type="EMBL" id="TKV92389.1"/>
    </source>
</evidence>
<dbReference type="PANTHER" id="PTHR31351">
    <property type="entry name" value="EXPRESSED PROTEIN"/>
    <property type="match status" value="1"/>
</dbReference>
<dbReference type="GO" id="GO:0010305">
    <property type="term" value="P:leaf vascular tissue pattern formation"/>
    <property type="evidence" value="ECO:0007669"/>
    <property type="project" value="TreeGrafter"/>
</dbReference>
<evidence type="ECO:0000259" key="2">
    <source>
        <dbReference type="Pfam" id="PF05703"/>
    </source>
</evidence>
<organism evidence="4 5">
    <name type="scientific">Setaria viridis</name>
    <name type="common">Green bristlegrass</name>
    <name type="synonym">Setaria italica subsp. viridis</name>
    <dbReference type="NCBI Taxonomy" id="4556"/>
    <lineage>
        <taxon>Eukaryota</taxon>
        <taxon>Viridiplantae</taxon>
        <taxon>Streptophyta</taxon>
        <taxon>Embryophyta</taxon>
        <taxon>Tracheophyta</taxon>
        <taxon>Spermatophyta</taxon>
        <taxon>Magnoliopsida</taxon>
        <taxon>Liliopsida</taxon>
        <taxon>Poales</taxon>
        <taxon>Poaceae</taxon>
        <taxon>PACMAD clade</taxon>
        <taxon>Panicoideae</taxon>
        <taxon>Panicodae</taxon>
        <taxon>Paniceae</taxon>
        <taxon>Cenchrinae</taxon>
        <taxon>Setaria</taxon>
    </lineage>
</organism>
<reference evidence="4" key="1">
    <citation type="submission" date="2019-03" db="EMBL/GenBank/DDBJ databases">
        <title>WGS assembly of Setaria viridis.</title>
        <authorList>
            <person name="Huang P."/>
            <person name="Jenkins J."/>
            <person name="Grimwood J."/>
            <person name="Barry K."/>
            <person name="Healey A."/>
            <person name="Mamidi S."/>
            <person name="Sreedasyam A."/>
            <person name="Shu S."/>
            <person name="Feldman M."/>
            <person name="Wu J."/>
            <person name="Yu Y."/>
            <person name="Chen C."/>
            <person name="Johnson J."/>
            <person name="Rokhsar D."/>
            <person name="Baxter I."/>
            <person name="Schmutz J."/>
            <person name="Brutnell T."/>
            <person name="Kellogg E."/>
        </authorList>
    </citation>
    <scope>NUCLEOTIDE SEQUENCE [LARGE SCALE GENOMIC DNA]</scope>
</reference>